<evidence type="ECO:0000313" key="3">
    <source>
        <dbReference type="Proteomes" id="UP000184020"/>
    </source>
</evidence>
<keyword evidence="3" id="KW-1185">Reference proteome</keyword>
<dbReference type="Gene3D" id="3.90.1150.200">
    <property type="match status" value="1"/>
</dbReference>
<sequence>MLLICVFLFKFTKTVSKMKTSEITLNDYLSKIREDRKVAFLKLRETILENIPNGFIEQISYGTIGFLVPHSIYPKGYHCNPKLPLPFINIASQKNFIALYHLGIYSNPELLNWFVAEFAKHSDQKLDMGKSCIRFKKIDQIPFDLIAELTQKISVDYWIACYESQFIKLSYPE</sequence>
<dbReference type="AlphaFoldDB" id="A0A1M5I4G8"/>
<reference evidence="3" key="1">
    <citation type="submission" date="2016-11" db="EMBL/GenBank/DDBJ databases">
        <authorList>
            <person name="Varghese N."/>
            <person name="Submissions S."/>
        </authorList>
    </citation>
    <scope>NUCLEOTIDE SEQUENCE [LARGE SCALE GENOMIC DNA]</scope>
    <source>
        <strain evidence="3">DSM 17659</strain>
    </source>
</reference>
<feature type="domain" description="YdhG-like" evidence="1">
    <location>
        <begin position="39"/>
        <end position="152"/>
    </location>
</feature>
<evidence type="ECO:0000259" key="1">
    <source>
        <dbReference type="Pfam" id="PF08818"/>
    </source>
</evidence>
<dbReference type="Pfam" id="PF08818">
    <property type="entry name" value="DUF1801"/>
    <property type="match status" value="1"/>
</dbReference>
<gene>
    <name evidence="2" type="ORF">SAMN05444372_103262</name>
</gene>
<dbReference type="SUPFAM" id="SSF159888">
    <property type="entry name" value="YdhG-like"/>
    <property type="match status" value="1"/>
</dbReference>
<dbReference type="Proteomes" id="UP000184020">
    <property type="component" value="Unassembled WGS sequence"/>
</dbReference>
<protein>
    <recommendedName>
        <fullName evidence="1">YdhG-like domain-containing protein</fullName>
    </recommendedName>
</protein>
<accession>A0A1M5I4G8</accession>
<name>A0A1M5I4G8_9FLAO</name>
<organism evidence="2 3">
    <name type="scientific">Flavobacterium micromati</name>
    <dbReference type="NCBI Taxonomy" id="229205"/>
    <lineage>
        <taxon>Bacteria</taxon>
        <taxon>Pseudomonadati</taxon>
        <taxon>Bacteroidota</taxon>
        <taxon>Flavobacteriia</taxon>
        <taxon>Flavobacteriales</taxon>
        <taxon>Flavobacteriaceae</taxon>
        <taxon>Flavobacterium</taxon>
    </lineage>
</organism>
<proteinExistence type="predicted"/>
<evidence type="ECO:0000313" key="2">
    <source>
        <dbReference type="EMBL" id="SHG22743.1"/>
    </source>
</evidence>
<dbReference type="EMBL" id="FQWF01000003">
    <property type="protein sequence ID" value="SHG22743.1"/>
    <property type="molecule type" value="Genomic_DNA"/>
</dbReference>
<dbReference type="InterPro" id="IPR014922">
    <property type="entry name" value="YdhG-like"/>
</dbReference>